<accession>A0ABN9QQ52</accession>
<feature type="non-terminal residue" evidence="4">
    <location>
        <position position="1"/>
    </location>
</feature>
<dbReference type="HAMAP" id="MF_00296">
    <property type="entry name" value="MetX_acyltransf"/>
    <property type="match status" value="1"/>
</dbReference>
<name>A0ABN9QQ52_9DINO</name>
<comment type="caution">
    <text evidence="4">The sequence shown here is derived from an EMBL/GenBank/DDBJ whole genome shotgun (WGS) entry which is preliminary data.</text>
</comment>
<dbReference type="Pfam" id="PF00561">
    <property type="entry name" value="Abhydrolase_1"/>
    <property type="match status" value="1"/>
</dbReference>
<dbReference type="NCBIfam" id="TIGR01392">
    <property type="entry name" value="homoserO_Ac_trn"/>
    <property type="match status" value="1"/>
</dbReference>
<sequence length="600" mass="65160">GWRRSAGRRPSGGPPPPPPGTPPSGSFEPPFARRSPPFLAPRARPTMIRPSRALPSGWSAARRAWAAYGAPLRAPSAAPAPRLPPAARGRGGCRAPLAAGGRAFGAAAAEREPEYASGDLTGYSVFHSKEPFRLRNGGSLPELKIAYETWGELNANKDNAILLQCGMSASSHAASHPNNKAKGWWEDFIGPGRTLDTNLFYVICTNNLGGCYGSSGPSSPHPEDGKPYGSRFPRFEVYDQVAAQFKLIDFLGISKLHACVGSSLGGMQSVCAAGHFPDRLNKFVSISACAKSFPGSISFRHSQRQAIVSDPNWKGGDYYDGPLPEAGLRLARQIGTITYRSGKEWQERFGQRRVDGVTVNGMTVSDDHGLKHEFEIERYLDHQGKKWVNNYDPNSMLWISKAMDGFSMEAPDESGKMSLKAGLAKAMHPALVIGVQHDVLFPVWQQKEIADSLKAAGNKSVAYYELDTVFGHDSFLLDAASIGPAVKGHLEQEPLGAAHLWQDMAEASTRILQACMTHRAKADTLRTVFRAVAGGAEVADASRLKRAVKLIYSEQVGEDHVEQVFRERLPPSEIRLQEFLEIRDALTMNGDGSIPATFTI</sequence>
<evidence type="ECO:0000256" key="1">
    <source>
        <dbReference type="ARBA" id="ARBA00006886"/>
    </source>
</evidence>
<dbReference type="InterPro" id="IPR029058">
    <property type="entry name" value="AB_hydrolase_fold"/>
</dbReference>
<dbReference type="EMBL" id="CAUYUJ010003847">
    <property type="protein sequence ID" value="CAK0807094.1"/>
    <property type="molecule type" value="Genomic_DNA"/>
</dbReference>
<proteinExistence type="inferred from homology"/>
<feature type="region of interest" description="Disordered" evidence="2">
    <location>
        <begin position="1"/>
        <end position="53"/>
    </location>
</feature>
<comment type="similarity">
    <text evidence="1">Belongs to the AB hydrolase superfamily. MetX family.</text>
</comment>
<dbReference type="SUPFAM" id="SSF53474">
    <property type="entry name" value="alpha/beta-Hydrolases"/>
    <property type="match status" value="1"/>
</dbReference>
<evidence type="ECO:0000256" key="2">
    <source>
        <dbReference type="SAM" id="MobiDB-lite"/>
    </source>
</evidence>
<feature type="compositionally biased region" description="Pro residues" evidence="2">
    <location>
        <begin position="12"/>
        <end position="22"/>
    </location>
</feature>
<dbReference type="PANTHER" id="PTHR32268">
    <property type="entry name" value="HOMOSERINE O-ACETYLTRANSFERASE"/>
    <property type="match status" value="1"/>
</dbReference>
<dbReference type="NCBIfam" id="NF001209">
    <property type="entry name" value="PRK00175.1"/>
    <property type="match status" value="1"/>
</dbReference>
<dbReference type="InterPro" id="IPR008220">
    <property type="entry name" value="HAT_MetX-like"/>
</dbReference>
<organism evidence="4 5">
    <name type="scientific">Prorocentrum cordatum</name>
    <dbReference type="NCBI Taxonomy" id="2364126"/>
    <lineage>
        <taxon>Eukaryota</taxon>
        <taxon>Sar</taxon>
        <taxon>Alveolata</taxon>
        <taxon>Dinophyceae</taxon>
        <taxon>Prorocentrales</taxon>
        <taxon>Prorocentraceae</taxon>
        <taxon>Prorocentrum</taxon>
    </lineage>
</organism>
<gene>
    <name evidence="4" type="ORF">PCOR1329_LOCUS13080</name>
</gene>
<keyword evidence="5" id="KW-1185">Reference proteome</keyword>
<evidence type="ECO:0000313" key="4">
    <source>
        <dbReference type="EMBL" id="CAK0807094.1"/>
    </source>
</evidence>
<dbReference type="InterPro" id="IPR000073">
    <property type="entry name" value="AB_hydrolase_1"/>
</dbReference>
<reference evidence="4" key="1">
    <citation type="submission" date="2023-10" db="EMBL/GenBank/DDBJ databases">
        <authorList>
            <person name="Chen Y."/>
            <person name="Shah S."/>
            <person name="Dougan E. K."/>
            <person name="Thang M."/>
            <person name="Chan C."/>
        </authorList>
    </citation>
    <scope>NUCLEOTIDE SEQUENCE [LARGE SCALE GENOMIC DNA]</scope>
</reference>
<dbReference type="PANTHER" id="PTHR32268:SF16">
    <property type="entry name" value="SERINE O-SUCCINYLTRANSFERASE"/>
    <property type="match status" value="1"/>
</dbReference>
<evidence type="ECO:0000259" key="3">
    <source>
        <dbReference type="Pfam" id="PF00561"/>
    </source>
</evidence>
<evidence type="ECO:0000313" key="5">
    <source>
        <dbReference type="Proteomes" id="UP001189429"/>
    </source>
</evidence>
<feature type="domain" description="AB hydrolase-1" evidence="3">
    <location>
        <begin position="184"/>
        <end position="476"/>
    </location>
</feature>
<dbReference type="Gene3D" id="3.40.50.1820">
    <property type="entry name" value="alpha/beta hydrolase"/>
    <property type="match status" value="1"/>
</dbReference>
<dbReference type="Proteomes" id="UP001189429">
    <property type="component" value="Unassembled WGS sequence"/>
</dbReference>
<protein>
    <recommendedName>
        <fullName evidence="3">AB hydrolase-1 domain-containing protein</fullName>
    </recommendedName>
</protein>